<dbReference type="EMBL" id="LR796581">
    <property type="protein sequence ID" value="CAB4152719.1"/>
    <property type="molecule type" value="Genomic_DNA"/>
</dbReference>
<reference evidence="2" key="1">
    <citation type="submission" date="2020-04" db="EMBL/GenBank/DDBJ databases">
        <authorList>
            <person name="Chiriac C."/>
            <person name="Salcher M."/>
            <person name="Ghai R."/>
            <person name="Kavagutti S V."/>
        </authorList>
    </citation>
    <scope>NUCLEOTIDE SEQUENCE</scope>
</reference>
<accession>A0A6J5NAU8</accession>
<sequence>MTRETAYKGSTGNAFTMRGTINWGDGKKSLDSAKGGAKVADSGGRGSITALMGQQPKITKFMRGAA</sequence>
<proteinExistence type="predicted"/>
<organism evidence="2">
    <name type="scientific">uncultured Caudovirales phage</name>
    <dbReference type="NCBI Taxonomy" id="2100421"/>
    <lineage>
        <taxon>Viruses</taxon>
        <taxon>Duplodnaviria</taxon>
        <taxon>Heunggongvirae</taxon>
        <taxon>Uroviricota</taxon>
        <taxon>Caudoviricetes</taxon>
        <taxon>Peduoviridae</taxon>
        <taxon>Maltschvirus</taxon>
        <taxon>Maltschvirus maltsch</taxon>
    </lineage>
</organism>
<evidence type="ECO:0000313" key="2">
    <source>
        <dbReference type="EMBL" id="CAB4152719.1"/>
    </source>
</evidence>
<name>A0A6J5NAU8_9CAUD</name>
<feature type="region of interest" description="Disordered" evidence="1">
    <location>
        <begin position="26"/>
        <end position="48"/>
    </location>
</feature>
<evidence type="ECO:0000256" key="1">
    <source>
        <dbReference type="SAM" id="MobiDB-lite"/>
    </source>
</evidence>
<protein>
    <submittedName>
        <fullName evidence="2">Uncharacterized protein</fullName>
    </submittedName>
</protein>
<gene>
    <name evidence="2" type="ORF">UFOVP607_28</name>
</gene>